<dbReference type="InterPro" id="IPR038071">
    <property type="entry name" value="UROD/MetE-like_sf"/>
</dbReference>
<gene>
    <name evidence="7" type="primary">hemE</name>
    <name evidence="12" type="ORF">AUC68_12430</name>
</gene>
<feature type="binding site" evidence="7">
    <location>
        <position position="207"/>
    </location>
    <ligand>
        <name>substrate</name>
    </ligand>
</feature>
<dbReference type="GO" id="GO:0019353">
    <property type="term" value="P:protoporphyrinogen IX biosynthetic process from glutamate"/>
    <property type="evidence" value="ECO:0007669"/>
    <property type="project" value="TreeGrafter"/>
</dbReference>
<feature type="domain" description="Uroporphyrinogen decarboxylase (URO-D)" evidence="10">
    <location>
        <begin position="21"/>
        <end position="30"/>
    </location>
</feature>
<keyword evidence="7" id="KW-0963">Cytoplasm</keyword>
<dbReference type="Proteomes" id="UP000094501">
    <property type="component" value="Unassembled WGS sequence"/>
</dbReference>
<feature type="binding site" evidence="7">
    <location>
        <position position="323"/>
    </location>
    <ligand>
        <name>substrate</name>
    </ligand>
</feature>
<comment type="catalytic activity">
    <reaction evidence="7 8">
        <text>uroporphyrinogen III + 4 H(+) = coproporphyrinogen III + 4 CO2</text>
        <dbReference type="Rhea" id="RHEA:19865"/>
        <dbReference type="ChEBI" id="CHEBI:15378"/>
        <dbReference type="ChEBI" id="CHEBI:16526"/>
        <dbReference type="ChEBI" id="CHEBI:57308"/>
        <dbReference type="ChEBI" id="CHEBI:57309"/>
        <dbReference type="EC" id="4.1.1.37"/>
    </reaction>
</comment>
<comment type="subcellular location">
    <subcellularLocation>
        <location evidence="7">Cytoplasm</location>
    </subcellularLocation>
</comment>
<evidence type="ECO:0000256" key="2">
    <source>
        <dbReference type="ARBA" id="ARBA00009935"/>
    </source>
</evidence>
<feature type="domain" description="Uroporphyrinogen decarboxylase (URO-D)" evidence="11">
    <location>
        <begin position="140"/>
        <end position="156"/>
    </location>
</feature>
<keyword evidence="6 7" id="KW-0627">Porphyrin biosynthesis</keyword>
<dbReference type="UniPathway" id="UPA00251">
    <property type="reaction ID" value="UER00321"/>
</dbReference>
<dbReference type="Pfam" id="PF01208">
    <property type="entry name" value="URO-D"/>
    <property type="match status" value="1"/>
</dbReference>
<comment type="similarity">
    <text evidence="2 7 9">Belongs to the uroporphyrinogen decarboxylase family.</text>
</comment>
<keyword evidence="5 7" id="KW-0456">Lyase</keyword>
<dbReference type="EC" id="4.1.1.37" evidence="3 7"/>
<dbReference type="GO" id="GO:0005829">
    <property type="term" value="C:cytosol"/>
    <property type="evidence" value="ECO:0007669"/>
    <property type="project" value="TreeGrafter"/>
</dbReference>
<sequence>MSHSDAPLLTVLNGEPCSPPPLWLMRQAGRYLPEYREVRKTVPSFLDLCLTPKLAAEVTLQPLRRFDFDASIVFSDILIVPFALGQPVAFLEGEGPKLDPIGDAEGLARLDPAKAGEKLSPVYETVERVVAELPHRVPLIGFCGAPWTVATYMVEGAGSKDQAGARALAYSDPSLFQALIDLLVETSTAYLLGQVKAGCRALQIFDSWSGSLPEDAFAQWCIAPTKEIVARVKREAPGIPVIGFPRGAGPSAVRYAGETGVDALGCDTSLPLDWIRSELQTLVPVQGNLDPVLLAAGGPALDARVRRILEKLAPGPFVFNLGHGILPETPIEHVERLVRLMKGANAC</sequence>
<keyword evidence="4 7" id="KW-0210">Decarboxylase</keyword>
<dbReference type="EMBL" id="LPWG01000002">
    <property type="protein sequence ID" value="ODS01170.1"/>
    <property type="molecule type" value="Genomic_DNA"/>
</dbReference>
<dbReference type="SUPFAM" id="SSF51726">
    <property type="entry name" value="UROD/MetE-like"/>
    <property type="match status" value="1"/>
</dbReference>
<evidence type="ECO:0000256" key="6">
    <source>
        <dbReference type="ARBA" id="ARBA00023244"/>
    </source>
</evidence>
<reference evidence="12 13" key="1">
    <citation type="journal article" date="2016" name="Environ. Microbiol.">
        <title>New Methyloceanibacter diversity from North Sea sediments includes methanotroph containing solely the soluble methane monooxygenase.</title>
        <authorList>
            <person name="Vekeman B."/>
            <person name="Kerckhof F.M."/>
            <person name="Cremers G."/>
            <person name="de Vos P."/>
            <person name="Vandamme P."/>
            <person name="Boon N."/>
            <person name="Op den Camp H.J."/>
            <person name="Heylen K."/>
        </authorList>
    </citation>
    <scope>NUCLEOTIDE SEQUENCE [LARGE SCALE GENOMIC DNA]</scope>
    <source>
        <strain evidence="12 13">R-67174</strain>
    </source>
</reference>
<dbReference type="AlphaFoldDB" id="A0A1E3W609"/>
<evidence type="ECO:0000313" key="12">
    <source>
        <dbReference type="EMBL" id="ODS01170.1"/>
    </source>
</evidence>
<keyword evidence="13" id="KW-1185">Reference proteome</keyword>
<comment type="caution">
    <text evidence="12">The sequence shown here is derived from an EMBL/GenBank/DDBJ whole genome shotgun (WGS) entry which is preliminary data.</text>
</comment>
<evidence type="ECO:0000256" key="9">
    <source>
        <dbReference type="RuleBase" id="RU004169"/>
    </source>
</evidence>
<dbReference type="CDD" id="cd00717">
    <property type="entry name" value="URO-D"/>
    <property type="match status" value="1"/>
</dbReference>
<dbReference type="NCBIfam" id="TIGR01464">
    <property type="entry name" value="hemE"/>
    <property type="match status" value="1"/>
</dbReference>
<dbReference type="OrthoDB" id="9806656at2"/>
<name>A0A1E3W609_9HYPH</name>
<evidence type="ECO:0000313" key="13">
    <source>
        <dbReference type="Proteomes" id="UP000094501"/>
    </source>
</evidence>
<comment type="subunit">
    <text evidence="7">Homodimer.</text>
</comment>
<dbReference type="HAMAP" id="MF_00218">
    <property type="entry name" value="URO_D"/>
    <property type="match status" value="1"/>
</dbReference>
<evidence type="ECO:0000256" key="1">
    <source>
        <dbReference type="ARBA" id="ARBA00004804"/>
    </source>
</evidence>
<feature type="site" description="Transition state stabilizer" evidence="7">
    <location>
        <position position="76"/>
    </location>
</feature>
<dbReference type="PROSITE" id="PS00906">
    <property type="entry name" value="UROD_1"/>
    <property type="match status" value="1"/>
</dbReference>
<dbReference type="Gene3D" id="3.20.20.210">
    <property type="match status" value="1"/>
</dbReference>
<feature type="binding site" evidence="7">
    <location>
        <position position="152"/>
    </location>
    <ligand>
        <name>substrate</name>
    </ligand>
</feature>
<evidence type="ECO:0000259" key="11">
    <source>
        <dbReference type="PROSITE" id="PS00907"/>
    </source>
</evidence>
<evidence type="ECO:0000256" key="8">
    <source>
        <dbReference type="RuleBase" id="RU000554"/>
    </source>
</evidence>
<dbReference type="STRING" id="1774968.AUC68_12430"/>
<organism evidence="12 13">
    <name type="scientific">Methyloceanibacter methanicus</name>
    <dbReference type="NCBI Taxonomy" id="1774968"/>
    <lineage>
        <taxon>Bacteria</taxon>
        <taxon>Pseudomonadati</taxon>
        <taxon>Pseudomonadota</taxon>
        <taxon>Alphaproteobacteria</taxon>
        <taxon>Hyphomicrobiales</taxon>
        <taxon>Hyphomicrobiaceae</taxon>
        <taxon>Methyloceanibacter</taxon>
    </lineage>
</organism>
<evidence type="ECO:0000256" key="3">
    <source>
        <dbReference type="ARBA" id="ARBA00012288"/>
    </source>
</evidence>
<dbReference type="InterPro" id="IPR000257">
    <property type="entry name" value="Uroporphyrinogen_deCOase"/>
</dbReference>
<comment type="function">
    <text evidence="7">Catalyzes the decarboxylation of four acetate groups of uroporphyrinogen-III to yield coproporphyrinogen-III.</text>
</comment>
<dbReference type="PANTHER" id="PTHR21091:SF169">
    <property type="entry name" value="UROPORPHYRINOGEN DECARBOXYLASE"/>
    <property type="match status" value="1"/>
</dbReference>
<proteinExistence type="inferred from homology"/>
<comment type="pathway">
    <text evidence="1 7 8">Porphyrin-containing compound metabolism; protoporphyrin-IX biosynthesis; coproporphyrinogen-III from 5-aminolevulinate: step 4/4.</text>
</comment>
<feature type="binding site" evidence="7">
    <location>
        <begin position="26"/>
        <end position="30"/>
    </location>
    <ligand>
        <name>substrate</name>
    </ligand>
</feature>
<accession>A0A1E3W609</accession>
<evidence type="ECO:0000256" key="5">
    <source>
        <dbReference type="ARBA" id="ARBA00023239"/>
    </source>
</evidence>
<dbReference type="RefSeq" id="WP_069436010.1">
    <property type="nucleotide sequence ID" value="NZ_LPWG01000002.1"/>
</dbReference>
<protein>
    <recommendedName>
        <fullName evidence="3 7">Uroporphyrinogen decarboxylase</fullName>
        <shortName evidence="7">UPD</shortName>
        <shortName evidence="7">URO-D</shortName>
        <ecNumber evidence="3 7">4.1.1.37</ecNumber>
    </recommendedName>
</protein>
<dbReference type="PANTHER" id="PTHR21091">
    <property type="entry name" value="METHYLTETRAHYDROFOLATE:HOMOCYSTEINE METHYLTRANSFERASE RELATED"/>
    <property type="match status" value="1"/>
</dbReference>
<evidence type="ECO:0000256" key="4">
    <source>
        <dbReference type="ARBA" id="ARBA00022793"/>
    </source>
</evidence>
<feature type="binding site" evidence="7">
    <location>
        <position position="76"/>
    </location>
    <ligand>
        <name>substrate</name>
    </ligand>
</feature>
<evidence type="ECO:0000256" key="7">
    <source>
        <dbReference type="HAMAP-Rule" id="MF_00218"/>
    </source>
</evidence>
<dbReference type="InterPro" id="IPR006361">
    <property type="entry name" value="Uroporphyrinogen_deCO2ase_HemE"/>
</dbReference>
<comment type="caution">
    <text evidence="7">Lacks conserved residue(s) required for the propagation of feature annotation.</text>
</comment>
<dbReference type="PROSITE" id="PS00907">
    <property type="entry name" value="UROD_2"/>
    <property type="match status" value="1"/>
</dbReference>
<dbReference type="GO" id="GO:0004853">
    <property type="term" value="F:uroporphyrinogen decarboxylase activity"/>
    <property type="evidence" value="ECO:0007669"/>
    <property type="project" value="UniProtKB-UniRule"/>
</dbReference>
<evidence type="ECO:0000259" key="10">
    <source>
        <dbReference type="PROSITE" id="PS00906"/>
    </source>
</evidence>